<keyword evidence="8" id="KW-0539">Nucleus</keyword>
<accession>A0A6A6AIP4</accession>
<dbReference type="PROSITE" id="PS50082">
    <property type="entry name" value="WD_REPEATS_2"/>
    <property type="match status" value="4"/>
</dbReference>
<evidence type="ECO:0000313" key="12">
    <source>
        <dbReference type="EMBL" id="KAF2131829.1"/>
    </source>
</evidence>
<feature type="repeat" description="WD" evidence="9">
    <location>
        <begin position="59"/>
        <end position="90"/>
    </location>
</feature>
<dbReference type="InterPro" id="IPR015943">
    <property type="entry name" value="WD40/YVTN_repeat-like_dom_sf"/>
</dbReference>
<name>A0A6A6AIP4_9PLEO</name>
<protein>
    <submittedName>
        <fullName evidence="12">WD40 repeat-like protein</fullName>
    </submittedName>
</protein>
<dbReference type="EMBL" id="ML977501">
    <property type="protein sequence ID" value="KAF2131829.1"/>
    <property type="molecule type" value="Genomic_DNA"/>
</dbReference>
<evidence type="ECO:0000256" key="6">
    <source>
        <dbReference type="ARBA" id="ARBA00022853"/>
    </source>
</evidence>
<feature type="repeat" description="WD" evidence="9">
    <location>
        <begin position="126"/>
        <end position="160"/>
    </location>
</feature>
<feature type="compositionally biased region" description="Basic and acidic residues" evidence="10">
    <location>
        <begin position="697"/>
        <end position="726"/>
    </location>
</feature>
<dbReference type="SUPFAM" id="SSF50978">
    <property type="entry name" value="WD40 repeat-like"/>
    <property type="match status" value="1"/>
</dbReference>
<keyword evidence="13" id="KW-1185">Reference proteome</keyword>
<organism evidence="12 13">
    <name type="scientific">Dothidotthia symphoricarpi CBS 119687</name>
    <dbReference type="NCBI Taxonomy" id="1392245"/>
    <lineage>
        <taxon>Eukaryota</taxon>
        <taxon>Fungi</taxon>
        <taxon>Dikarya</taxon>
        <taxon>Ascomycota</taxon>
        <taxon>Pezizomycotina</taxon>
        <taxon>Dothideomycetes</taxon>
        <taxon>Pleosporomycetidae</taxon>
        <taxon>Pleosporales</taxon>
        <taxon>Dothidotthiaceae</taxon>
        <taxon>Dothidotthia</taxon>
    </lineage>
</organism>
<dbReference type="GO" id="GO:0006281">
    <property type="term" value="P:DNA repair"/>
    <property type="evidence" value="ECO:0007669"/>
    <property type="project" value="UniProtKB-KW"/>
</dbReference>
<dbReference type="PANTHER" id="PTHR15271:SF4">
    <property type="entry name" value="CHROMATIN ASSEMBLY FACTOR 1 SUBUNIT B"/>
    <property type="match status" value="1"/>
</dbReference>
<feature type="domain" description="CAF1B/HIR1 beta-propeller" evidence="11">
    <location>
        <begin position="312"/>
        <end position="551"/>
    </location>
</feature>
<evidence type="ECO:0000256" key="8">
    <source>
        <dbReference type="ARBA" id="ARBA00023242"/>
    </source>
</evidence>
<feature type="compositionally biased region" description="Polar residues" evidence="10">
    <location>
        <begin position="571"/>
        <end position="609"/>
    </location>
</feature>
<dbReference type="FunFam" id="2.130.10.10:FF:000461">
    <property type="entry name" value="Chromatin assembly factor 1 subunit B"/>
    <property type="match status" value="1"/>
</dbReference>
<dbReference type="GO" id="GO:0006334">
    <property type="term" value="P:nucleosome assembly"/>
    <property type="evidence" value="ECO:0007669"/>
    <property type="project" value="TreeGrafter"/>
</dbReference>
<dbReference type="PANTHER" id="PTHR15271">
    <property type="entry name" value="CHROMATIN ASSEMBLY FACTOR 1 SUBUNIT B"/>
    <property type="match status" value="1"/>
</dbReference>
<dbReference type="Proteomes" id="UP000799771">
    <property type="component" value="Unassembled WGS sequence"/>
</dbReference>
<sequence>MKAAPLLVTWHHENAPIYSAHFEPHGKGRLATAGGDNNVRLWNVESNGEERKITYLSTLAKHTQAVNVVRWCPRGEMLASAGDDGNVLLWVPAENHTAHSNFEGGELEDKETWRVKAMCRSIGSEIYDLAWSPDGVFFITGSMDNIARIYNAQTGSIVRQIAEHNHYVQGVAWDPMNEYIATQSSDRSVHIYTLKTKDGQFSLAQHSKVTKMDLPARRVSSNSPAPPDFGGRASFVADSAMGMGSPVPSMPGTPQSLALPTMHPPPTSHSRRSSFSSASMRRSASPSPSMPLPAVMPNSPSISSIGTFGVRNAPIYFNETLTSFFRRLAFAPDGSLLFTPAGQYKTLNPSVGEAKPTEDISNTVYIYTRAGLNKPPVAFLPGHKKPSVAVRCSPIYYTLRQNAPPTKQITIDTSFPGGDELLSLPDPILPSRPPPTSHSSMDPPPLTSAPSPSPSVSAPSPMHGDGDTPAPTGPPPGPASAFSLPYRMIYAVATQDAIHVYDTQQQKPLCIVSNLHFATFTDITWSNDGATLLMTSSDGFCSAVTFASGELGEKYTGPLAIHSRPHHTPAAINTTASQSSNHSTPVQTPTTTSHSGSTNATAQPMQKQPSAGFPASLSSFPARPGSPTRSNSVSSIATVSSFAQGVSDQSTMNAPTPAMSSVPSLAAANSGPVPMRTPPLTPAHRQNNTTGTSSGVKESESEREDAAPGAKKRDLHPVPEAEDGRENKKRRIVPTRVVMESESGGLDARVEEDATMG</sequence>
<evidence type="ECO:0000256" key="3">
    <source>
        <dbReference type="ARBA" id="ARBA00022574"/>
    </source>
</evidence>
<feature type="compositionally biased region" description="Basic and acidic residues" evidence="10">
    <location>
        <begin position="748"/>
        <end position="757"/>
    </location>
</feature>
<dbReference type="InterPro" id="IPR036322">
    <property type="entry name" value="WD40_repeat_dom_sf"/>
</dbReference>
<dbReference type="InterPro" id="IPR055410">
    <property type="entry name" value="Beta-prop_CAF1B_HIR1"/>
</dbReference>
<feature type="region of interest" description="Disordered" evidence="10">
    <location>
        <begin position="647"/>
        <end position="757"/>
    </location>
</feature>
<dbReference type="RefSeq" id="XP_033526216.1">
    <property type="nucleotide sequence ID" value="XM_033667570.1"/>
</dbReference>
<feature type="repeat" description="WD" evidence="9">
    <location>
        <begin position="10"/>
        <end position="52"/>
    </location>
</feature>
<evidence type="ECO:0000259" key="11">
    <source>
        <dbReference type="Pfam" id="PF24105"/>
    </source>
</evidence>
<dbReference type="InterPro" id="IPR019775">
    <property type="entry name" value="WD40_repeat_CS"/>
</dbReference>
<feature type="repeat" description="WD" evidence="9">
    <location>
        <begin position="161"/>
        <end position="202"/>
    </location>
</feature>
<comment type="similarity">
    <text evidence="2">Belongs to the WD repeat HIR1 family.</text>
</comment>
<dbReference type="GO" id="GO:0033186">
    <property type="term" value="C:CAF-1 complex"/>
    <property type="evidence" value="ECO:0007669"/>
    <property type="project" value="TreeGrafter"/>
</dbReference>
<keyword evidence="5" id="KW-0227">DNA damage</keyword>
<feature type="compositionally biased region" description="Polar residues" evidence="10">
    <location>
        <begin position="647"/>
        <end position="663"/>
    </location>
</feature>
<comment type="subcellular location">
    <subcellularLocation>
        <location evidence="1">Nucleus</location>
    </subcellularLocation>
</comment>
<dbReference type="Pfam" id="PF24105">
    <property type="entry name" value="Beta-prop_CAF1B_HIR1"/>
    <property type="match status" value="2"/>
</dbReference>
<dbReference type="InterPro" id="IPR001680">
    <property type="entry name" value="WD40_rpt"/>
</dbReference>
<feature type="region of interest" description="Disordered" evidence="10">
    <location>
        <begin position="563"/>
        <end position="633"/>
    </location>
</feature>
<feature type="compositionally biased region" description="Pro residues" evidence="10">
    <location>
        <begin position="427"/>
        <end position="453"/>
    </location>
</feature>
<keyword evidence="7" id="KW-0234">DNA repair</keyword>
<feature type="compositionally biased region" description="Polar residues" evidence="10">
    <location>
        <begin position="684"/>
        <end position="696"/>
    </location>
</feature>
<evidence type="ECO:0000256" key="2">
    <source>
        <dbReference type="ARBA" id="ARBA00007306"/>
    </source>
</evidence>
<feature type="region of interest" description="Disordered" evidence="10">
    <location>
        <begin position="407"/>
        <end position="479"/>
    </location>
</feature>
<dbReference type="GO" id="GO:0006335">
    <property type="term" value="P:DNA replication-dependent chromatin assembly"/>
    <property type="evidence" value="ECO:0007669"/>
    <property type="project" value="InterPro"/>
</dbReference>
<evidence type="ECO:0000256" key="7">
    <source>
        <dbReference type="ARBA" id="ARBA00023204"/>
    </source>
</evidence>
<evidence type="ECO:0000256" key="10">
    <source>
        <dbReference type="SAM" id="MobiDB-lite"/>
    </source>
</evidence>
<feature type="compositionally biased region" description="Low complexity" evidence="10">
    <location>
        <begin position="273"/>
        <end position="295"/>
    </location>
</feature>
<evidence type="ECO:0000256" key="1">
    <source>
        <dbReference type="ARBA" id="ARBA00004123"/>
    </source>
</evidence>
<proteinExistence type="inferred from homology"/>
<evidence type="ECO:0000256" key="5">
    <source>
        <dbReference type="ARBA" id="ARBA00022763"/>
    </source>
</evidence>
<reference evidence="12" key="1">
    <citation type="journal article" date="2020" name="Stud. Mycol.">
        <title>101 Dothideomycetes genomes: a test case for predicting lifestyles and emergence of pathogens.</title>
        <authorList>
            <person name="Haridas S."/>
            <person name="Albert R."/>
            <person name="Binder M."/>
            <person name="Bloem J."/>
            <person name="Labutti K."/>
            <person name="Salamov A."/>
            <person name="Andreopoulos B."/>
            <person name="Baker S."/>
            <person name="Barry K."/>
            <person name="Bills G."/>
            <person name="Bluhm B."/>
            <person name="Cannon C."/>
            <person name="Castanera R."/>
            <person name="Culley D."/>
            <person name="Daum C."/>
            <person name="Ezra D."/>
            <person name="Gonzalez J."/>
            <person name="Henrissat B."/>
            <person name="Kuo A."/>
            <person name="Liang C."/>
            <person name="Lipzen A."/>
            <person name="Lutzoni F."/>
            <person name="Magnuson J."/>
            <person name="Mondo S."/>
            <person name="Nolan M."/>
            <person name="Ohm R."/>
            <person name="Pangilinan J."/>
            <person name="Park H.-J."/>
            <person name="Ramirez L."/>
            <person name="Alfaro M."/>
            <person name="Sun H."/>
            <person name="Tritt A."/>
            <person name="Yoshinaga Y."/>
            <person name="Zwiers L.-H."/>
            <person name="Turgeon B."/>
            <person name="Goodwin S."/>
            <person name="Spatafora J."/>
            <person name="Crous P."/>
            <person name="Grigoriev I."/>
        </authorList>
    </citation>
    <scope>NUCLEOTIDE SEQUENCE</scope>
    <source>
        <strain evidence="12">CBS 119687</strain>
    </source>
</reference>
<gene>
    <name evidence="12" type="ORF">P153DRAFT_364316</name>
</gene>
<dbReference type="PROSITE" id="PS00678">
    <property type="entry name" value="WD_REPEATS_1"/>
    <property type="match status" value="1"/>
</dbReference>
<evidence type="ECO:0000313" key="13">
    <source>
        <dbReference type="Proteomes" id="UP000799771"/>
    </source>
</evidence>
<dbReference type="OrthoDB" id="71227at2759"/>
<dbReference type="SMART" id="SM00320">
    <property type="entry name" value="WD40"/>
    <property type="match status" value="5"/>
</dbReference>
<feature type="region of interest" description="Disordered" evidence="10">
    <location>
        <begin position="212"/>
        <end position="295"/>
    </location>
</feature>
<dbReference type="PROSITE" id="PS50294">
    <property type="entry name" value="WD_REPEATS_REGION"/>
    <property type="match status" value="1"/>
</dbReference>
<keyword evidence="3 9" id="KW-0853">WD repeat</keyword>
<dbReference type="Gene3D" id="2.130.10.10">
    <property type="entry name" value="YVTN repeat-like/Quinoprotein amine dehydrogenase"/>
    <property type="match status" value="2"/>
</dbReference>
<keyword evidence="6" id="KW-0156">Chromatin regulator</keyword>
<evidence type="ECO:0000256" key="4">
    <source>
        <dbReference type="ARBA" id="ARBA00022737"/>
    </source>
</evidence>
<evidence type="ECO:0000256" key="9">
    <source>
        <dbReference type="PROSITE-ProRule" id="PRU00221"/>
    </source>
</evidence>
<dbReference type="AlphaFoldDB" id="A0A6A6AIP4"/>
<dbReference type="GeneID" id="54408002"/>
<keyword evidence="4" id="KW-0677">Repeat</keyword>
<dbReference type="InterPro" id="IPR045145">
    <property type="entry name" value="PTHR15271"/>
</dbReference>
<dbReference type="GO" id="GO:0005634">
    <property type="term" value="C:nucleus"/>
    <property type="evidence" value="ECO:0007669"/>
    <property type="project" value="UniProtKB-SubCell"/>
</dbReference>
<feature type="domain" description="CAF1B/HIR1 beta-propeller" evidence="11">
    <location>
        <begin position="8"/>
        <end position="202"/>
    </location>
</feature>